<keyword evidence="8" id="KW-1185">Reference proteome</keyword>
<evidence type="ECO:0000256" key="6">
    <source>
        <dbReference type="SAM" id="Phobius"/>
    </source>
</evidence>
<dbReference type="Gene3D" id="1.20.1250.20">
    <property type="entry name" value="MFS general substrate transporter like domains"/>
    <property type="match status" value="2"/>
</dbReference>
<keyword evidence="5 6" id="KW-0472">Membrane</keyword>
<dbReference type="OrthoDB" id="8050518at2"/>
<accession>A0A2P7AQW1</accession>
<evidence type="ECO:0000256" key="3">
    <source>
        <dbReference type="ARBA" id="ARBA00022692"/>
    </source>
</evidence>
<keyword evidence="2" id="KW-1003">Cell membrane</keyword>
<evidence type="ECO:0008006" key="9">
    <source>
        <dbReference type="Google" id="ProtNLM"/>
    </source>
</evidence>
<evidence type="ECO:0000313" key="7">
    <source>
        <dbReference type="EMBL" id="PSH56580.1"/>
    </source>
</evidence>
<feature type="transmembrane region" description="Helical" evidence="6">
    <location>
        <begin position="225"/>
        <end position="246"/>
    </location>
</feature>
<dbReference type="PANTHER" id="PTHR23513">
    <property type="entry name" value="INTEGRAL MEMBRANE EFFLUX PROTEIN-RELATED"/>
    <property type="match status" value="1"/>
</dbReference>
<feature type="transmembrane region" description="Helical" evidence="6">
    <location>
        <begin position="312"/>
        <end position="330"/>
    </location>
</feature>
<keyword evidence="3 6" id="KW-0812">Transmembrane</keyword>
<protein>
    <recommendedName>
        <fullName evidence="9">Major facilitator superfamily (MFS) profile domain-containing protein</fullName>
    </recommendedName>
</protein>
<dbReference type="PANTHER" id="PTHR23513:SF11">
    <property type="entry name" value="STAPHYLOFERRIN A TRANSPORTER"/>
    <property type="match status" value="1"/>
</dbReference>
<keyword evidence="4 6" id="KW-1133">Transmembrane helix</keyword>
<dbReference type="GO" id="GO:0005886">
    <property type="term" value="C:plasma membrane"/>
    <property type="evidence" value="ECO:0007669"/>
    <property type="project" value="UniProtKB-SubCell"/>
</dbReference>
<dbReference type="Proteomes" id="UP000241158">
    <property type="component" value="Unassembled WGS sequence"/>
</dbReference>
<organism evidence="7 8">
    <name type="scientific">Phyllobacterium endophyticum</name>
    <dbReference type="NCBI Taxonomy" id="1149773"/>
    <lineage>
        <taxon>Bacteria</taxon>
        <taxon>Pseudomonadati</taxon>
        <taxon>Pseudomonadota</taxon>
        <taxon>Alphaproteobacteria</taxon>
        <taxon>Hyphomicrobiales</taxon>
        <taxon>Phyllobacteriaceae</taxon>
        <taxon>Phyllobacterium</taxon>
    </lineage>
</organism>
<evidence type="ECO:0000256" key="5">
    <source>
        <dbReference type="ARBA" id="ARBA00023136"/>
    </source>
</evidence>
<dbReference type="InterPro" id="IPR036259">
    <property type="entry name" value="MFS_trans_sf"/>
</dbReference>
<dbReference type="SUPFAM" id="SSF103473">
    <property type="entry name" value="MFS general substrate transporter"/>
    <property type="match status" value="1"/>
</dbReference>
<dbReference type="AlphaFoldDB" id="A0A2P7AQW1"/>
<comment type="subcellular location">
    <subcellularLocation>
        <location evidence="1">Cell membrane</location>
        <topology evidence="1">Multi-pass membrane protein</topology>
    </subcellularLocation>
</comment>
<dbReference type="CDD" id="cd06173">
    <property type="entry name" value="MFS_MefA_like"/>
    <property type="match status" value="1"/>
</dbReference>
<feature type="transmembrane region" description="Helical" evidence="6">
    <location>
        <begin position="182"/>
        <end position="201"/>
    </location>
</feature>
<feature type="transmembrane region" description="Helical" evidence="6">
    <location>
        <begin position="351"/>
        <end position="371"/>
    </location>
</feature>
<evidence type="ECO:0000256" key="2">
    <source>
        <dbReference type="ARBA" id="ARBA00022475"/>
    </source>
</evidence>
<proteinExistence type="predicted"/>
<evidence type="ECO:0000313" key="8">
    <source>
        <dbReference type="Proteomes" id="UP000241158"/>
    </source>
</evidence>
<dbReference type="EMBL" id="PGGN01000003">
    <property type="protein sequence ID" value="PSH56580.1"/>
    <property type="molecule type" value="Genomic_DNA"/>
</dbReference>
<feature type="transmembrane region" description="Helical" evidence="6">
    <location>
        <begin position="145"/>
        <end position="170"/>
    </location>
</feature>
<dbReference type="InterPro" id="IPR011701">
    <property type="entry name" value="MFS"/>
</dbReference>
<sequence length="405" mass="43070">MIAQPTRKLPMPRFCSVADYEARSFNWFLASTFASAIGRNSYNFACAWILVVSGHGVSAVAVFFGSLSMAELLASPLAGWMSDRYDRRSLYLIADFVRILTALVMGAVIITVDLHWAIWLSTIPFAACDRIALTASQSMIPSVGAGFPLATANCIACFLTQSGSLVAATLTGVLLHVCTPTFTFSAIATAFAISVCCMCLVRREPISSQDEPETTRSQLLIDKHLLRLGAIYALLYLGGLLISAIGPSFVFEELGGSALDFGQLESAWSAGSILGAILLISLVRAIDIPNLQLIVLALSALSFAALKILDLPWALLAFAALGILYNLGRVSAEVTLQSSVPRLTLGRAKGALHCTGMFLGLILLGIGAVFSDEMSPSTIFLVFAGILAVSAIALTVLRINCYQKG</sequence>
<feature type="transmembrane region" description="Helical" evidence="6">
    <location>
        <begin position="266"/>
        <end position="283"/>
    </location>
</feature>
<comment type="caution">
    <text evidence="7">The sequence shown here is derived from an EMBL/GenBank/DDBJ whole genome shotgun (WGS) entry which is preliminary data.</text>
</comment>
<feature type="transmembrane region" description="Helical" evidence="6">
    <location>
        <begin position="90"/>
        <end position="110"/>
    </location>
</feature>
<feature type="transmembrane region" description="Helical" evidence="6">
    <location>
        <begin position="377"/>
        <end position="397"/>
    </location>
</feature>
<evidence type="ECO:0000256" key="1">
    <source>
        <dbReference type="ARBA" id="ARBA00004651"/>
    </source>
</evidence>
<evidence type="ECO:0000256" key="4">
    <source>
        <dbReference type="ARBA" id="ARBA00022989"/>
    </source>
</evidence>
<feature type="transmembrane region" description="Helical" evidence="6">
    <location>
        <begin position="47"/>
        <end position="69"/>
    </location>
</feature>
<gene>
    <name evidence="7" type="ORF">CU100_14450</name>
</gene>
<reference evidence="8" key="1">
    <citation type="submission" date="2017-11" db="EMBL/GenBank/DDBJ databases">
        <authorList>
            <person name="Kuznetsova I."/>
            <person name="Sazanova A."/>
            <person name="Chirak E."/>
            <person name="Safronova V."/>
            <person name="Willems A."/>
        </authorList>
    </citation>
    <scope>NUCLEOTIDE SEQUENCE [LARGE SCALE GENOMIC DNA]</scope>
    <source>
        <strain evidence="8">PEPV15</strain>
    </source>
</reference>
<dbReference type="Pfam" id="PF07690">
    <property type="entry name" value="MFS_1"/>
    <property type="match status" value="1"/>
</dbReference>
<feature type="transmembrane region" description="Helical" evidence="6">
    <location>
        <begin position="290"/>
        <end position="306"/>
    </location>
</feature>
<name>A0A2P7AQW1_9HYPH</name>
<dbReference type="GO" id="GO:0022857">
    <property type="term" value="F:transmembrane transporter activity"/>
    <property type="evidence" value="ECO:0007669"/>
    <property type="project" value="InterPro"/>
</dbReference>